<keyword evidence="2" id="KW-1185">Reference proteome</keyword>
<reference evidence="1 2" key="1">
    <citation type="submission" date="2019-08" db="EMBL/GenBank/DDBJ databases">
        <title>Deep-cultivation of Planctomycetes and their phenomic and genomic characterization uncovers novel biology.</title>
        <authorList>
            <person name="Wiegand S."/>
            <person name="Jogler M."/>
            <person name="Boedeker C."/>
            <person name="Pinto D."/>
            <person name="Vollmers J."/>
            <person name="Rivas-Marin E."/>
            <person name="Kohn T."/>
            <person name="Peeters S.H."/>
            <person name="Heuer A."/>
            <person name="Rast P."/>
            <person name="Oberbeckmann S."/>
            <person name="Bunk B."/>
            <person name="Jeske O."/>
            <person name="Meyerdierks A."/>
            <person name="Storesund J.E."/>
            <person name="Kallscheuer N."/>
            <person name="Luecker S."/>
            <person name="Lage O.M."/>
            <person name="Pohl T."/>
            <person name="Merkel B.J."/>
            <person name="Hornburger P."/>
            <person name="Mueller R.-W."/>
            <person name="Bruemmer F."/>
            <person name="Labrenz M."/>
            <person name="Spormann A.M."/>
            <person name="Op den Camp H."/>
            <person name="Overmann J."/>
            <person name="Amann R."/>
            <person name="Jetten M.S.M."/>
            <person name="Mascher T."/>
            <person name="Medema M.H."/>
            <person name="Devos D.P."/>
            <person name="Kaster A.-K."/>
            <person name="Ovreas L."/>
            <person name="Rohde M."/>
            <person name="Galperin M.Y."/>
            <person name="Jogler C."/>
        </authorList>
    </citation>
    <scope>NUCLEOTIDE SEQUENCE [LARGE SCALE GENOMIC DNA]</scope>
    <source>
        <strain evidence="1 2">OJF2</strain>
    </source>
</reference>
<dbReference type="Proteomes" id="UP000324233">
    <property type="component" value="Chromosome"/>
</dbReference>
<name>A0A5B9WGN1_9BACT</name>
<gene>
    <name evidence="1" type="ORF">OJF2_76120</name>
</gene>
<dbReference type="KEGG" id="agv:OJF2_76120"/>
<organism evidence="1 2">
    <name type="scientific">Aquisphaera giovannonii</name>
    <dbReference type="NCBI Taxonomy" id="406548"/>
    <lineage>
        <taxon>Bacteria</taxon>
        <taxon>Pseudomonadati</taxon>
        <taxon>Planctomycetota</taxon>
        <taxon>Planctomycetia</taxon>
        <taxon>Isosphaerales</taxon>
        <taxon>Isosphaeraceae</taxon>
        <taxon>Aquisphaera</taxon>
    </lineage>
</organism>
<dbReference type="RefSeq" id="WP_148598373.1">
    <property type="nucleotide sequence ID" value="NZ_CP042997.1"/>
</dbReference>
<accession>A0A5B9WGN1</accession>
<dbReference type="EMBL" id="CP042997">
    <property type="protein sequence ID" value="QEH39000.1"/>
    <property type="molecule type" value="Genomic_DNA"/>
</dbReference>
<evidence type="ECO:0000313" key="2">
    <source>
        <dbReference type="Proteomes" id="UP000324233"/>
    </source>
</evidence>
<dbReference type="OrthoDB" id="262206at2"/>
<dbReference type="AlphaFoldDB" id="A0A5B9WGN1"/>
<protein>
    <submittedName>
        <fullName evidence="1">Uncharacterized protein</fullName>
    </submittedName>
</protein>
<evidence type="ECO:0000313" key="1">
    <source>
        <dbReference type="EMBL" id="QEH39000.1"/>
    </source>
</evidence>
<sequence>MFGSIRRNGPLLAFPLLLSWGAITGYPGSLLADPPRGQAAGERPGFVVVDEETSQPIRRASVRIVDPFDDDDETESFSDARGRAVLLREFALRRVLNEVTDGKRFKVHGWRVKVSADGYEPSTTPLLEHMGEVIDLGAPKVTQPVVRLRRRQAGDQGQGPAAGTYVAREGYIGLTLVLHGDRFDALRSCPKICSEHTPWFETKHGVVARSRGALKLRVQGQELLPVRDGKEETWLPTDLVSVRWGRREYLIGEGELLAFCNAVNQGEEPRDSEYGFFLLGVGQEDAAVSGLPDVPATFGQYLLKEPINGVVTELLPDLRARVNVGRKQGLRAGMELVPTEKPDFSDMAIVHVEEGESVVKTKYPNGTYREIRVGDLVSTRRPPSRTTTPPAP</sequence>
<proteinExistence type="predicted"/>